<proteinExistence type="predicted"/>
<reference evidence="3" key="1">
    <citation type="submission" date="2016-06" db="EMBL/GenBank/DDBJ databases">
        <authorList>
            <person name="Varghese N."/>
            <person name="Submissions Spin"/>
        </authorList>
    </citation>
    <scope>NUCLEOTIDE SEQUENCE [LARGE SCALE GENOMIC DNA]</scope>
    <source>
        <strain evidence="3">DSM 43168</strain>
    </source>
</reference>
<accession>A0A1C4YSV9</accession>
<name>A0A1C4YSV9_9ACTN</name>
<dbReference type="InterPro" id="IPR000073">
    <property type="entry name" value="AB_hydrolase_1"/>
</dbReference>
<gene>
    <name evidence="2" type="ORF">GA0070563_106409</name>
</gene>
<dbReference type="AlphaFoldDB" id="A0A1C4YSV9"/>
<evidence type="ECO:0000259" key="1">
    <source>
        <dbReference type="Pfam" id="PF12146"/>
    </source>
</evidence>
<dbReference type="EMBL" id="FMCT01000006">
    <property type="protein sequence ID" value="SCF23835.1"/>
    <property type="molecule type" value="Genomic_DNA"/>
</dbReference>
<organism evidence="2 3">
    <name type="scientific">Micromonospora carbonacea</name>
    <dbReference type="NCBI Taxonomy" id="47853"/>
    <lineage>
        <taxon>Bacteria</taxon>
        <taxon>Bacillati</taxon>
        <taxon>Actinomycetota</taxon>
        <taxon>Actinomycetes</taxon>
        <taxon>Micromonosporales</taxon>
        <taxon>Micromonosporaceae</taxon>
        <taxon>Micromonospora</taxon>
    </lineage>
</organism>
<keyword evidence="2" id="KW-0378">Hydrolase</keyword>
<sequence>MPQPRFWKFDGTQTTISVRTWDHEDPRYVAIVAHGYPEHAGRYAGVASRLVAHGAAVYGPDHMGFGLSDGERAYVKDLEDIVTDLRTVAEQAHADHPGKPQIVIGHSVGGLVAARYAQRFPDAATALVLVAPVLGTWQTATMLLSFEEFPTQVHDIGPMLSRDGQVGADFNDDLLVWHGPFRRVTLEAIARTLTVVNNAGSLGPLPTLWLHGDEDALVRLDDTRQGIERIGGEELHQRRYRGAYHDLFHETNREQVFRDMIGFIDQFVPEPDGR</sequence>
<evidence type="ECO:0000313" key="2">
    <source>
        <dbReference type="EMBL" id="SCF23835.1"/>
    </source>
</evidence>
<dbReference type="PANTHER" id="PTHR11614">
    <property type="entry name" value="PHOSPHOLIPASE-RELATED"/>
    <property type="match status" value="1"/>
</dbReference>
<dbReference type="GO" id="GO:0016787">
    <property type="term" value="F:hydrolase activity"/>
    <property type="evidence" value="ECO:0007669"/>
    <property type="project" value="UniProtKB-KW"/>
</dbReference>
<dbReference type="InterPro" id="IPR029058">
    <property type="entry name" value="AB_hydrolase_fold"/>
</dbReference>
<feature type="domain" description="Serine aminopeptidase S33" evidence="1">
    <location>
        <begin position="25"/>
        <end position="252"/>
    </location>
</feature>
<dbReference type="Gene3D" id="3.40.50.1820">
    <property type="entry name" value="alpha/beta hydrolase"/>
    <property type="match status" value="1"/>
</dbReference>
<evidence type="ECO:0000313" key="3">
    <source>
        <dbReference type="Proteomes" id="UP000183585"/>
    </source>
</evidence>
<dbReference type="RefSeq" id="WP_074475322.1">
    <property type="nucleotide sequence ID" value="NZ_FMCT01000006.1"/>
</dbReference>
<keyword evidence="3" id="KW-1185">Reference proteome</keyword>
<dbReference type="SUPFAM" id="SSF53474">
    <property type="entry name" value="alpha/beta-Hydrolases"/>
    <property type="match status" value="1"/>
</dbReference>
<dbReference type="Pfam" id="PF12146">
    <property type="entry name" value="Hydrolase_4"/>
    <property type="match status" value="1"/>
</dbReference>
<dbReference type="InterPro" id="IPR051044">
    <property type="entry name" value="MAG_DAG_Lipase"/>
</dbReference>
<protein>
    <submittedName>
        <fullName evidence="2">Lysophospholipase, alpha-beta hydrolase superfamily</fullName>
    </submittedName>
</protein>
<dbReference type="InterPro" id="IPR022742">
    <property type="entry name" value="Hydrolase_4"/>
</dbReference>
<dbReference type="Proteomes" id="UP000183585">
    <property type="component" value="Unassembled WGS sequence"/>
</dbReference>
<dbReference type="PRINTS" id="PR00111">
    <property type="entry name" value="ABHYDROLASE"/>
</dbReference>